<accession>Q1EPJ6</accession>
<gene>
    <name evidence="2" type="ORF">MA4_25J11.38</name>
</gene>
<proteinExistence type="predicted"/>
<sequence>MAESLSNVDDDLNNEVSLMLCRANKIKISPVRKEDLSPEVSSTCGPCPIARSYAVASTSGCLSCAPAMSYRTLTAHHKCKMMHQEASRRLLFEGINAAAAAAAASSPPGRLASIMCSGFLCGGIICFIYKHGSCGHLQERREKMIERKCPPTPRAAVAFVVAAAAIALPLPLGWIQR</sequence>
<evidence type="ECO:0000313" key="2">
    <source>
        <dbReference type="EMBL" id="ABF69961.1"/>
    </source>
</evidence>
<feature type="transmembrane region" description="Helical" evidence="1">
    <location>
        <begin position="112"/>
        <end position="132"/>
    </location>
</feature>
<reference evidence="2" key="1">
    <citation type="submission" date="2006-05" db="EMBL/GenBank/DDBJ databases">
        <authorList>
            <person name="Town C.D."/>
            <person name="Ronning C.M."/>
            <person name="Cheung F."/>
            <person name="Haas B.J."/>
            <person name="Althoff R."/>
            <person name="Arbogast T."/>
            <person name="Hine E."/>
            <person name="Piffanelli P."/>
            <person name="Tallon L.J."/>
        </authorList>
    </citation>
    <scope>NUCLEOTIDE SEQUENCE</scope>
</reference>
<keyword evidence="1" id="KW-1133">Transmembrane helix</keyword>
<dbReference type="EMBL" id="AC186746">
    <property type="protein sequence ID" value="ABF69961.1"/>
    <property type="molecule type" value="Genomic_DNA"/>
</dbReference>
<keyword evidence="1" id="KW-0472">Membrane</keyword>
<organism evidence="2">
    <name type="scientific">Musa acuminata</name>
    <name type="common">Banana</name>
    <name type="synonym">Musa cavendishii</name>
    <dbReference type="NCBI Taxonomy" id="4641"/>
    <lineage>
        <taxon>Eukaryota</taxon>
        <taxon>Viridiplantae</taxon>
        <taxon>Streptophyta</taxon>
        <taxon>Embryophyta</taxon>
        <taxon>Tracheophyta</taxon>
        <taxon>Spermatophyta</taxon>
        <taxon>Magnoliopsida</taxon>
        <taxon>Liliopsida</taxon>
        <taxon>Zingiberales</taxon>
        <taxon>Musaceae</taxon>
        <taxon>Musa</taxon>
    </lineage>
</organism>
<evidence type="ECO:0000256" key="1">
    <source>
        <dbReference type="SAM" id="Phobius"/>
    </source>
</evidence>
<dbReference type="AlphaFoldDB" id="Q1EPJ6"/>
<feature type="transmembrane region" description="Helical" evidence="1">
    <location>
        <begin position="153"/>
        <end position="175"/>
    </location>
</feature>
<protein>
    <submittedName>
        <fullName evidence="2">Uncharacterized protein</fullName>
    </submittedName>
</protein>
<keyword evidence="1" id="KW-0812">Transmembrane</keyword>
<name>Q1EPJ6_MUSAC</name>